<gene>
    <name evidence="2" type="ORF">BS637_08580</name>
    <name evidence="3" type="ORF">BS638_05705</name>
</gene>
<evidence type="ECO:0000313" key="4">
    <source>
        <dbReference type="Proteomes" id="UP000190206"/>
    </source>
</evidence>
<name>A0A1S9IA86_9CLOT</name>
<dbReference type="Proteomes" id="UP000190206">
    <property type="component" value="Unassembled WGS sequence"/>
</dbReference>
<reference evidence="2 4" key="1">
    <citation type="submission" date="2016-12" db="EMBL/GenBank/DDBJ databases">
        <title>Clostridium tepidum sp. nov., a close relative of Clostridium sporogenes and Clostridium botulinum Group I.</title>
        <authorList>
            <person name="Dobritsa A.P."/>
            <person name="Kutumbaka K."/>
            <person name="Werner K."/>
            <person name="Samadpour M."/>
        </authorList>
    </citation>
    <scope>NUCLEOTIDE SEQUENCE [LARGE SCALE GENOMIC DNA]</scope>
    <source>
        <strain evidence="2 4">PE</strain>
    </source>
</reference>
<keyword evidence="1" id="KW-0812">Transmembrane</keyword>
<evidence type="ECO:0000313" key="2">
    <source>
        <dbReference type="EMBL" id="OOO62164.1"/>
    </source>
</evidence>
<dbReference type="RefSeq" id="WP_078024318.1">
    <property type="nucleotide sequence ID" value="NZ_JADPGM010000006.1"/>
</dbReference>
<evidence type="ECO:0000313" key="5">
    <source>
        <dbReference type="Proteomes" id="UP000190256"/>
    </source>
</evidence>
<dbReference type="EMBL" id="MRAD01000007">
    <property type="protein sequence ID" value="OOO62164.1"/>
    <property type="molecule type" value="Genomic_DNA"/>
</dbReference>
<feature type="transmembrane region" description="Helical" evidence="1">
    <location>
        <begin position="49"/>
        <end position="69"/>
    </location>
</feature>
<evidence type="ECO:0000313" key="3">
    <source>
        <dbReference type="EMBL" id="OOO67175.1"/>
    </source>
</evidence>
<sequence>MLKILGSITMILGGATLIILSFYNNHKEIMKIANKDNNRFKKYLKHKKLSNLIVGFCFVILGIVSILNIYNGDLIWIMSLIILFFDRVTEFMINKEYKDIN</sequence>
<proteinExistence type="predicted"/>
<keyword evidence="1" id="KW-1133">Transmembrane helix</keyword>
<dbReference type="AlphaFoldDB" id="A0A1S9IA86"/>
<organism evidence="3 5">
    <name type="scientific">Clostridium tepidum</name>
    <dbReference type="NCBI Taxonomy" id="1962263"/>
    <lineage>
        <taxon>Bacteria</taxon>
        <taxon>Bacillati</taxon>
        <taxon>Bacillota</taxon>
        <taxon>Clostridia</taxon>
        <taxon>Eubacteriales</taxon>
        <taxon>Clostridiaceae</taxon>
        <taxon>Clostridium</taxon>
    </lineage>
</organism>
<dbReference type="EMBL" id="MRAE01000010">
    <property type="protein sequence ID" value="OOO67175.1"/>
    <property type="molecule type" value="Genomic_DNA"/>
</dbReference>
<protein>
    <recommendedName>
        <fullName evidence="6">DUF3784 domain-containing protein</fullName>
    </recommendedName>
</protein>
<comment type="caution">
    <text evidence="3">The sequence shown here is derived from an EMBL/GenBank/DDBJ whole genome shotgun (WGS) entry which is preliminary data.</text>
</comment>
<reference evidence="3 5" key="2">
    <citation type="submission" date="2016-12" db="EMBL/GenBank/DDBJ databases">
        <title>Clostridium tepidum sp. nov., a close relative of Clostridium sporogenes and Clostridium botulinum Group I.</title>
        <authorList>
            <person name="Dobritsa A.P."/>
            <person name="Kutumbaka K.K."/>
            <person name="Werner K."/>
            <person name="Wiedmann M."/>
            <person name="Asmus A."/>
            <person name="Samadpour M."/>
        </authorList>
    </citation>
    <scope>NUCLEOTIDE SEQUENCE [LARGE SCALE GENOMIC DNA]</scope>
    <source>
        <strain evidence="3 5">IEH 97212</strain>
    </source>
</reference>
<accession>A0A1S9IA86</accession>
<keyword evidence="1" id="KW-0472">Membrane</keyword>
<feature type="transmembrane region" description="Helical" evidence="1">
    <location>
        <begin position="6"/>
        <end position="23"/>
    </location>
</feature>
<evidence type="ECO:0000256" key="1">
    <source>
        <dbReference type="SAM" id="Phobius"/>
    </source>
</evidence>
<dbReference type="Proteomes" id="UP000190256">
    <property type="component" value="Unassembled WGS sequence"/>
</dbReference>
<keyword evidence="4" id="KW-1185">Reference proteome</keyword>
<dbReference type="STRING" id="1962263.BS637_08580"/>
<feature type="transmembrane region" description="Helical" evidence="1">
    <location>
        <begin position="75"/>
        <end position="93"/>
    </location>
</feature>
<evidence type="ECO:0008006" key="6">
    <source>
        <dbReference type="Google" id="ProtNLM"/>
    </source>
</evidence>